<feature type="coiled-coil region" evidence="1">
    <location>
        <begin position="56"/>
        <end position="121"/>
    </location>
</feature>
<evidence type="ECO:0000313" key="2">
    <source>
        <dbReference type="EMBL" id="PIP19744.1"/>
    </source>
</evidence>
<dbReference type="Proteomes" id="UP000231292">
    <property type="component" value="Unassembled WGS sequence"/>
</dbReference>
<protein>
    <submittedName>
        <fullName evidence="2">Uncharacterized protein</fullName>
    </submittedName>
</protein>
<comment type="caution">
    <text evidence="2">The sequence shown here is derived from an EMBL/GenBank/DDBJ whole genome shotgun (WGS) entry which is preliminary data.</text>
</comment>
<dbReference type="AlphaFoldDB" id="A0A2G9YKI8"/>
<dbReference type="EMBL" id="PCRK01000023">
    <property type="protein sequence ID" value="PIP19744.1"/>
    <property type="molecule type" value="Genomic_DNA"/>
</dbReference>
<name>A0A2G9YKI8_9BACT</name>
<accession>A0A2G9YKI8</accession>
<gene>
    <name evidence="2" type="ORF">COX41_01135</name>
</gene>
<organism evidence="2 3">
    <name type="scientific">Candidatus Sherwoodlollariibacterium unditelluris</name>
    <dbReference type="NCBI Taxonomy" id="1974757"/>
    <lineage>
        <taxon>Bacteria</taxon>
        <taxon>Pseudomonadati</taxon>
        <taxon>Candidatus Omnitrophota</taxon>
        <taxon>Candidatus Sherwoodlollariibacterium</taxon>
    </lineage>
</organism>
<evidence type="ECO:0000256" key="1">
    <source>
        <dbReference type="SAM" id="Coils"/>
    </source>
</evidence>
<keyword evidence="1" id="KW-0175">Coiled coil</keyword>
<evidence type="ECO:0000313" key="3">
    <source>
        <dbReference type="Proteomes" id="UP000231292"/>
    </source>
</evidence>
<reference evidence="2 3" key="1">
    <citation type="submission" date="2017-09" db="EMBL/GenBank/DDBJ databases">
        <title>Depth-based differentiation of microbial function through sediment-hosted aquifers and enrichment of novel symbionts in the deep terrestrial subsurface.</title>
        <authorList>
            <person name="Probst A.J."/>
            <person name="Ladd B."/>
            <person name="Jarett J.K."/>
            <person name="Geller-Mcgrath D.E."/>
            <person name="Sieber C.M."/>
            <person name="Emerson J.B."/>
            <person name="Anantharaman K."/>
            <person name="Thomas B.C."/>
            <person name="Malmstrom R."/>
            <person name="Stieglmeier M."/>
            <person name="Klingl A."/>
            <person name="Woyke T."/>
            <person name="Ryan C.M."/>
            <person name="Banfield J.F."/>
        </authorList>
    </citation>
    <scope>NUCLEOTIDE SEQUENCE [LARGE SCALE GENOMIC DNA]</scope>
    <source>
        <strain evidence="2">CG23_combo_of_CG06-09_8_20_14_all_41_10</strain>
    </source>
</reference>
<sequence>MEEMPKGKLVVILAVLSLILFVFNIGSCANLYSQSSARRKEMAQRMDLEEKMIKFTKEKAAILEKLKAREKELEEEKASSQAIKKVLVQEQLVGQSIKEELEKVTKLKQALEDDLKEALANSKKAKK</sequence>
<proteinExistence type="predicted"/>